<evidence type="ECO:0000313" key="1">
    <source>
        <dbReference type="EMBL" id="MCA9379227.1"/>
    </source>
</evidence>
<proteinExistence type="predicted"/>
<gene>
    <name evidence="1" type="ORF">KC640_02255</name>
</gene>
<sequence>MDLSSLPEINQQLTAEDIAAVRRTEWYGHLMAVGEESTDVVLDSISREAMQAIFSADVSMGWAQYKLFLDANNDSGRDLFLRTYKAYMMLETGIPWFRGETVISDITNFLLVMKEILNDEKGSRLNRVAFAGHVEKTKDRLSLLSKKRPEWNDQIRQAMDTLDSLRTQPEQGVEGATVSYLVPLAPTNSVPQKQAA</sequence>
<protein>
    <submittedName>
        <fullName evidence="1">Uncharacterized protein</fullName>
    </submittedName>
</protein>
<evidence type="ECO:0000313" key="2">
    <source>
        <dbReference type="Proteomes" id="UP000760819"/>
    </source>
</evidence>
<comment type="caution">
    <text evidence="1">The sequence shown here is derived from an EMBL/GenBank/DDBJ whole genome shotgun (WGS) entry which is preliminary data.</text>
</comment>
<organism evidence="1 2">
    <name type="scientific">Candidatus Dojkabacteria bacterium</name>
    <dbReference type="NCBI Taxonomy" id="2099670"/>
    <lineage>
        <taxon>Bacteria</taxon>
        <taxon>Candidatus Dojkabacteria</taxon>
    </lineage>
</organism>
<dbReference type="Proteomes" id="UP000760819">
    <property type="component" value="Unassembled WGS sequence"/>
</dbReference>
<dbReference type="EMBL" id="JAGQLI010000114">
    <property type="protein sequence ID" value="MCA9379227.1"/>
    <property type="molecule type" value="Genomic_DNA"/>
</dbReference>
<reference evidence="1" key="1">
    <citation type="submission" date="2020-04" db="EMBL/GenBank/DDBJ databases">
        <authorList>
            <person name="Zhang T."/>
        </authorList>
    </citation>
    <scope>NUCLEOTIDE SEQUENCE</scope>
    <source>
        <strain evidence="1">HKST-UBA12</strain>
    </source>
</reference>
<accession>A0A955I7C1</accession>
<dbReference type="AlphaFoldDB" id="A0A955I7C1"/>
<reference evidence="1" key="2">
    <citation type="journal article" date="2021" name="Microbiome">
        <title>Successional dynamics and alternative stable states in a saline activated sludge microbial community over 9 years.</title>
        <authorList>
            <person name="Wang Y."/>
            <person name="Ye J."/>
            <person name="Ju F."/>
            <person name="Liu L."/>
            <person name="Boyd J.A."/>
            <person name="Deng Y."/>
            <person name="Parks D.H."/>
            <person name="Jiang X."/>
            <person name="Yin X."/>
            <person name="Woodcroft B.J."/>
            <person name="Tyson G.W."/>
            <person name="Hugenholtz P."/>
            <person name="Polz M.F."/>
            <person name="Zhang T."/>
        </authorList>
    </citation>
    <scope>NUCLEOTIDE SEQUENCE</scope>
    <source>
        <strain evidence="1">HKST-UBA12</strain>
    </source>
</reference>
<name>A0A955I7C1_9BACT</name>